<evidence type="ECO:0000313" key="2">
    <source>
        <dbReference type="EMBL" id="KAK7388680.1"/>
    </source>
</evidence>
<evidence type="ECO:0000256" key="1">
    <source>
        <dbReference type="SAM" id="SignalP"/>
    </source>
</evidence>
<organism evidence="2 3">
    <name type="scientific">Psophocarpus tetragonolobus</name>
    <name type="common">Winged bean</name>
    <name type="synonym">Dolichos tetragonolobus</name>
    <dbReference type="NCBI Taxonomy" id="3891"/>
    <lineage>
        <taxon>Eukaryota</taxon>
        <taxon>Viridiplantae</taxon>
        <taxon>Streptophyta</taxon>
        <taxon>Embryophyta</taxon>
        <taxon>Tracheophyta</taxon>
        <taxon>Spermatophyta</taxon>
        <taxon>Magnoliopsida</taxon>
        <taxon>eudicotyledons</taxon>
        <taxon>Gunneridae</taxon>
        <taxon>Pentapetalae</taxon>
        <taxon>rosids</taxon>
        <taxon>fabids</taxon>
        <taxon>Fabales</taxon>
        <taxon>Fabaceae</taxon>
        <taxon>Papilionoideae</taxon>
        <taxon>50 kb inversion clade</taxon>
        <taxon>NPAAA clade</taxon>
        <taxon>indigoferoid/millettioid clade</taxon>
        <taxon>Phaseoleae</taxon>
        <taxon>Psophocarpus</taxon>
    </lineage>
</organism>
<name>A0AAN9XDU9_PSOTE</name>
<dbReference type="AlphaFoldDB" id="A0AAN9XDU9"/>
<sequence>MGGHSSLFFGFCLICQNPYLLACLYYVQEQGCLNSFGVILFSSANRYVLYLGWQFFISRQLARIEISNASIQSRLCV</sequence>
<feature type="signal peptide" evidence="1">
    <location>
        <begin position="1"/>
        <end position="22"/>
    </location>
</feature>
<feature type="chain" id="PRO_5042999993" evidence="1">
    <location>
        <begin position="23"/>
        <end position="77"/>
    </location>
</feature>
<dbReference type="Proteomes" id="UP001386955">
    <property type="component" value="Unassembled WGS sequence"/>
</dbReference>
<protein>
    <submittedName>
        <fullName evidence="2">Uncharacterized protein</fullName>
    </submittedName>
</protein>
<comment type="caution">
    <text evidence="2">The sequence shown here is derived from an EMBL/GenBank/DDBJ whole genome shotgun (WGS) entry which is preliminary data.</text>
</comment>
<dbReference type="EMBL" id="JAYMYS010000006">
    <property type="protein sequence ID" value="KAK7388680.1"/>
    <property type="molecule type" value="Genomic_DNA"/>
</dbReference>
<evidence type="ECO:0000313" key="3">
    <source>
        <dbReference type="Proteomes" id="UP001386955"/>
    </source>
</evidence>
<keyword evidence="1" id="KW-0732">Signal</keyword>
<proteinExistence type="predicted"/>
<gene>
    <name evidence="2" type="ORF">VNO78_23504</name>
</gene>
<keyword evidence="3" id="KW-1185">Reference proteome</keyword>
<reference evidence="2 3" key="1">
    <citation type="submission" date="2024-01" db="EMBL/GenBank/DDBJ databases">
        <title>The genomes of 5 underutilized Papilionoideae crops provide insights into root nodulation and disease resistanc.</title>
        <authorList>
            <person name="Jiang F."/>
        </authorList>
    </citation>
    <scope>NUCLEOTIDE SEQUENCE [LARGE SCALE GENOMIC DNA]</scope>
    <source>
        <strain evidence="2">DUOXIRENSHENG_FW03</strain>
        <tissue evidence="2">Leaves</tissue>
    </source>
</reference>
<accession>A0AAN9XDU9</accession>